<comment type="similarity">
    <text evidence="4 21">Belongs to the eukaryotic diacylglycerol kinase family.</text>
</comment>
<dbReference type="FunFam" id="3.40.50.10330:FF:000001">
    <property type="entry name" value="Diacylglycerol kinase"/>
    <property type="match status" value="1"/>
</dbReference>
<evidence type="ECO:0000256" key="6">
    <source>
        <dbReference type="ARBA" id="ARBA00022490"/>
    </source>
</evidence>
<keyword evidence="11 21" id="KW-0547">Nucleotide-binding</keyword>
<evidence type="ECO:0000256" key="15">
    <source>
        <dbReference type="ARBA" id="ARBA00022840"/>
    </source>
</evidence>
<accession>A0A9D3NZS5</accession>
<dbReference type="PROSITE" id="PS50105">
    <property type="entry name" value="SAM_DOMAIN"/>
    <property type="match status" value="1"/>
</dbReference>
<feature type="compositionally biased region" description="Polar residues" evidence="22">
    <location>
        <begin position="1611"/>
        <end position="1625"/>
    </location>
</feature>
<dbReference type="Pfam" id="PF00609">
    <property type="entry name" value="DAGK_acc"/>
    <property type="match status" value="1"/>
</dbReference>
<dbReference type="InterPro" id="IPR001849">
    <property type="entry name" value="PH_domain"/>
</dbReference>
<dbReference type="GO" id="GO:0004143">
    <property type="term" value="F:ATP-dependent diacylglycerol kinase activity"/>
    <property type="evidence" value="ECO:0007669"/>
    <property type="project" value="UniProtKB-EC"/>
</dbReference>
<feature type="compositionally biased region" description="Low complexity" evidence="22">
    <location>
        <begin position="2258"/>
        <end position="2268"/>
    </location>
</feature>
<dbReference type="InterPro" id="IPR000756">
    <property type="entry name" value="Diacylglycerol_kin_accessory"/>
</dbReference>
<evidence type="ECO:0000256" key="5">
    <source>
        <dbReference type="ARBA" id="ARBA00022475"/>
    </source>
</evidence>
<dbReference type="PROSITE" id="PS50003">
    <property type="entry name" value="PH_DOMAIN"/>
    <property type="match status" value="1"/>
</dbReference>
<dbReference type="Gene3D" id="2.30.29.30">
    <property type="entry name" value="Pleckstrin-homology domain (PH domain)/Phosphotyrosine-binding domain (PTB)"/>
    <property type="match status" value="1"/>
</dbReference>
<dbReference type="Pfam" id="PF07647">
    <property type="entry name" value="SAM_2"/>
    <property type="match status" value="1"/>
</dbReference>
<dbReference type="Pfam" id="PF22944">
    <property type="entry name" value="DGKD_4H"/>
    <property type="match status" value="1"/>
</dbReference>
<keyword evidence="15 21" id="KW-0067">ATP-binding</keyword>
<keyword evidence="5" id="KW-1003">Cell membrane</keyword>
<dbReference type="GO" id="GO:0046486">
    <property type="term" value="P:glycerolipid metabolic process"/>
    <property type="evidence" value="ECO:0007669"/>
    <property type="project" value="UniProtKB-ARBA"/>
</dbReference>
<dbReference type="PROSITE" id="PS50146">
    <property type="entry name" value="DAGK"/>
    <property type="match status" value="1"/>
</dbReference>
<feature type="compositionally biased region" description="Polar residues" evidence="22">
    <location>
        <begin position="711"/>
        <end position="722"/>
    </location>
</feature>
<dbReference type="InterPro" id="IPR001660">
    <property type="entry name" value="SAM"/>
</dbReference>
<dbReference type="GO" id="GO:0007200">
    <property type="term" value="P:phospholipase C-activating G protein-coupled receptor signaling pathway"/>
    <property type="evidence" value="ECO:0007669"/>
    <property type="project" value="InterPro"/>
</dbReference>
<dbReference type="SUPFAM" id="SSF111331">
    <property type="entry name" value="NAD kinase/diacylglycerol kinase-like"/>
    <property type="match status" value="1"/>
</dbReference>
<dbReference type="InterPro" id="IPR008382">
    <property type="entry name" value="SPHK1-interactor_AKAP_110"/>
</dbReference>
<feature type="compositionally biased region" description="Low complexity" evidence="22">
    <location>
        <begin position="20"/>
        <end position="31"/>
    </location>
</feature>
<dbReference type="FunFam" id="3.30.60.20:FF:000002">
    <property type="entry name" value="Diacylglycerol kinase"/>
    <property type="match status" value="1"/>
</dbReference>
<feature type="domain" description="DAGKc" evidence="26">
    <location>
        <begin position="334"/>
        <end position="469"/>
    </location>
</feature>
<evidence type="ECO:0000256" key="2">
    <source>
        <dbReference type="ARBA" id="ARBA00004496"/>
    </source>
</evidence>
<dbReference type="GO" id="GO:0005524">
    <property type="term" value="F:ATP binding"/>
    <property type="evidence" value="ECO:0007669"/>
    <property type="project" value="UniProtKB-KW"/>
</dbReference>
<keyword evidence="10" id="KW-0677">Repeat</keyword>
<evidence type="ECO:0000256" key="11">
    <source>
        <dbReference type="ARBA" id="ARBA00022741"/>
    </source>
</evidence>
<keyword evidence="6" id="KW-0963">Cytoplasm</keyword>
<dbReference type="InterPro" id="IPR047480">
    <property type="entry name" value="C1_DGKeta_rpt2"/>
</dbReference>
<feature type="region of interest" description="Disordered" evidence="22">
    <location>
        <begin position="1611"/>
        <end position="1671"/>
    </location>
</feature>
<feature type="domain" description="PH" evidence="23">
    <location>
        <begin position="70"/>
        <end position="163"/>
    </location>
</feature>
<keyword evidence="16" id="KW-0443">Lipid metabolism</keyword>
<evidence type="ECO:0000313" key="28">
    <source>
        <dbReference type="Proteomes" id="UP000824219"/>
    </source>
</evidence>
<dbReference type="SUPFAM" id="SSF47769">
    <property type="entry name" value="SAM/Pointed domain"/>
    <property type="match status" value="1"/>
</dbReference>
<dbReference type="InterPro" id="IPR013761">
    <property type="entry name" value="SAM/pointed_sf"/>
</dbReference>
<feature type="region of interest" description="Disordered" evidence="22">
    <location>
        <begin position="2567"/>
        <end position="2603"/>
    </location>
</feature>
<dbReference type="InterPro" id="IPR011993">
    <property type="entry name" value="PH-like_dom_sf"/>
</dbReference>
<evidence type="ECO:0000256" key="9">
    <source>
        <dbReference type="ARBA" id="ARBA00022723"/>
    </source>
</evidence>
<dbReference type="Proteomes" id="UP000824219">
    <property type="component" value="Linkage Group LG06"/>
</dbReference>
<feature type="compositionally biased region" description="Polar residues" evidence="22">
    <location>
        <begin position="1485"/>
        <end position="1524"/>
    </location>
</feature>
<dbReference type="SMART" id="SM00454">
    <property type="entry name" value="SAM"/>
    <property type="match status" value="1"/>
</dbReference>
<feature type="domain" description="Phorbol-ester/DAG-type" evidence="24">
    <location>
        <begin position="180"/>
        <end position="230"/>
    </location>
</feature>
<evidence type="ECO:0000256" key="4">
    <source>
        <dbReference type="ARBA" id="ARBA00009280"/>
    </source>
</evidence>
<evidence type="ECO:0000256" key="8">
    <source>
        <dbReference type="ARBA" id="ARBA00022679"/>
    </source>
</evidence>
<comment type="caution">
    <text evidence="27">The sequence shown here is derived from an EMBL/GenBank/DDBJ whole genome shotgun (WGS) entry which is preliminary data.</text>
</comment>
<evidence type="ECO:0000256" key="22">
    <source>
        <dbReference type="SAM" id="MobiDB-lite"/>
    </source>
</evidence>
<feature type="region of interest" description="Disordered" evidence="22">
    <location>
        <begin position="2341"/>
        <end position="2371"/>
    </location>
</feature>
<organism evidence="27 28">
    <name type="scientific">Hemibagrus wyckioides</name>
    <dbReference type="NCBI Taxonomy" id="337641"/>
    <lineage>
        <taxon>Eukaryota</taxon>
        <taxon>Metazoa</taxon>
        <taxon>Chordata</taxon>
        <taxon>Craniata</taxon>
        <taxon>Vertebrata</taxon>
        <taxon>Euteleostomi</taxon>
        <taxon>Actinopterygii</taxon>
        <taxon>Neopterygii</taxon>
        <taxon>Teleostei</taxon>
        <taxon>Ostariophysi</taxon>
        <taxon>Siluriformes</taxon>
        <taxon>Bagridae</taxon>
        <taxon>Hemibagrus</taxon>
    </lineage>
</organism>
<evidence type="ECO:0000259" key="24">
    <source>
        <dbReference type="PROSITE" id="PS50081"/>
    </source>
</evidence>
<evidence type="ECO:0000313" key="27">
    <source>
        <dbReference type="EMBL" id="KAG7331154.1"/>
    </source>
</evidence>
<dbReference type="GO" id="GO:0051018">
    <property type="term" value="F:protein kinase A binding"/>
    <property type="evidence" value="ECO:0007669"/>
    <property type="project" value="TreeGrafter"/>
</dbReference>
<dbReference type="FunFam" id="1.10.150.50:FF:000021">
    <property type="entry name" value="Diacylglycerol kinase"/>
    <property type="match status" value="1"/>
</dbReference>
<dbReference type="SMART" id="SM00109">
    <property type="entry name" value="C1"/>
    <property type="match status" value="2"/>
</dbReference>
<dbReference type="InterPro" id="IPR001206">
    <property type="entry name" value="Diacylglycerol_kinase_cat_dom"/>
</dbReference>
<dbReference type="SUPFAM" id="SSF57889">
    <property type="entry name" value="Cysteine-rich domain"/>
    <property type="match status" value="2"/>
</dbReference>
<feature type="domain" description="Phorbol-ester/DAG-type" evidence="24">
    <location>
        <begin position="252"/>
        <end position="303"/>
    </location>
</feature>
<keyword evidence="17" id="KW-0472">Membrane</keyword>
<dbReference type="PANTHER" id="PTHR10226:SF3">
    <property type="entry name" value="A-KINASE ANCHOR PROTEIN 11"/>
    <property type="match status" value="1"/>
</dbReference>
<feature type="compositionally biased region" description="Pro residues" evidence="22">
    <location>
        <begin position="2305"/>
        <end position="2314"/>
    </location>
</feature>
<feature type="region of interest" description="Disordered" evidence="22">
    <location>
        <begin position="2900"/>
        <end position="2929"/>
    </location>
</feature>
<proteinExistence type="inferred from homology"/>
<keyword evidence="9" id="KW-0479">Metal-binding</keyword>
<evidence type="ECO:0000256" key="14">
    <source>
        <dbReference type="ARBA" id="ARBA00022833"/>
    </source>
</evidence>
<dbReference type="Pfam" id="PF00130">
    <property type="entry name" value="C1_1"/>
    <property type="match status" value="2"/>
</dbReference>
<dbReference type="InterPro" id="IPR016064">
    <property type="entry name" value="NAD/diacylglycerol_kinase_sf"/>
</dbReference>
<dbReference type="InterPro" id="IPR054474">
    <property type="entry name" value="DGKD_4H"/>
</dbReference>
<dbReference type="Gene3D" id="3.30.60.20">
    <property type="match status" value="2"/>
</dbReference>
<dbReference type="PROSITE" id="PS50081">
    <property type="entry name" value="ZF_DAG_PE_2"/>
    <property type="match status" value="2"/>
</dbReference>
<keyword evidence="8 21" id="KW-0808">Transferase</keyword>
<evidence type="ECO:0000256" key="19">
    <source>
        <dbReference type="ARBA" id="ARBA00023411"/>
    </source>
</evidence>
<dbReference type="FunFam" id="2.30.29.30:FF:000060">
    <property type="entry name" value="Diacylglycerol kinase"/>
    <property type="match status" value="1"/>
</dbReference>
<dbReference type="InterPro" id="IPR046349">
    <property type="entry name" value="C1-like_sf"/>
</dbReference>
<comment type="catalytic activity">
    <reaction evidence="18">
        <text>1,2-di-(9Z-octadecenoyl)-sn-glycerol + ATP = 1,2-di-(9Z-octadecenoyl)-sn-glycero-3-phosphate + ADP + H(+)</text>
        <dbReference type="Rhea" id="RHEA:40327"/>
        <dbReference type="ChEBI" id="CHEBI:15378"/>
        <dbReference type="ChEBI" id="CHEBI:30616"/>
        <dbReference type="ChEBI" id="CHEBI:52333"/>
        <dbReference type="ChEBI" id="CHEBI:74546"/>
        <dbReference type="ChEBI" id="CHEBI:456216"/>
    </reaction>
    <physiologicalReaction direction="left-to-right" evidence="18">
        <dbReference type="Rhea" id="RHEA:40328"/>
    </physiologicalReaction>
</comment>
<dbReference type="FunFam" id="2.60.200.40:FF:000001">
    <property type="entry name" value="Diacylglycerol kinase"/>
    <property type="match status" value="1"/>
</dbReference>
<feature type="region of interest" description="Disordered" evidence="22">
    <location>
        <begin position="655"/>
        <end position="722"/>
    </location>
</feature>
<keyword evidence="12" id="KW-0863">Zinc-finger</keyword>
<dbReference type="SMART" id="SM00233">
    <property type="entry name" value="PH"/>
    <property type="match status" value="1"/>
</dbReference>
<dbReference type="Gene3D" id="3.40.50.10330">
    <property type="entry name" value="Probable inorganic polyphosphate/atp-NAD kinase, domain 1"/>
    <property type="match status" value="1"/>
</dbReference>
<dbReference type="InterPro" id="IPR002219">
    <property type="entry name" value="PKC_DAG/PE"/>
</dbReference>
<keyword evidence="28" id="KW-1185">Reference proteome</keyword>
<keyword evidence="14" id="KW-0862">Zinc</keyword>
<evidence type="ECO:0000256" key="18">
    <source>
        <dbReference type="ARBA" id="ARBA00023371"/>
    </source>
</evidence>
<evidence type="ECO:0000256" key="17">
    <source>
        <dbReference type="ARBA" id="ARBA00023136"/>
    </source>
</evidence>
<evidence type="ECO:0000256" key="20">
    <source>
        <dbReference type="ARBA" id="ARBA00060536"/>
    </source>
</evidence>
<feature type="compositionally biased region" description="Basic and acidic residues" evidence="22">
    <location>
        <begin position="2910"/>
        <end position="2929"/>
    </location>
</feature>
<feature type="domain" description="SAM" evidence="25">
    <location>
        <begin position="1168"/>
        <end position="1231"/>
    </location>
</feature>
<name>A0A9D3NZS5_9TELE</name>
<dbReference type="Pfam" id="PF00781">
    <property type="entry name" value="DAGK_cat"/>
    <property type="match status" value="1"/>
</dbReference>
<keyword evidence="13 21" id="KW-0418">Kinase</keyword>
<dbReference type="GO" id="GO:0008270">
    <property type="term" value="F:zinc ion binding"/>
    <property type="evidence" value="ECO:0007669"/>
    <property type="project" value="UniProtKB-KW"/>
</dbReference>
<keyword evidence="7" id="KW-0597">Phosphoprotein</keyword>
<comment type="pathway">
    <text evidence="20">Glycerolipid metabolism.</text>
</comment>
<reference evidence="27 28" key="1">
    <citation type="submission" date="2021-06" db="EMBL/GenBank/DDBJ databases">
        <title>Chromosome-level genome assembly of the red-tail catfish (Hemibagrus wyckioides).</title>
        <authorList>
            <person name="Shao F."/>
        </authorList>
    </citation>
    <scope>NUCLEOTIDE SEQUENCE [LARGE SCALE GENOMIC DNA]</scope>
    <source>
        <strain evidence="27">EC202008001</strain>
        <tissue evidence="27">Blood</tissue>
    </source>
</reference>
<comment type="catalytic activity">
    <reaction evidence="19">
        <text>a 1,2-diacyl-sn-glycerol + ATP = a 1,2-diacyl-sn-glycero-3-phosphate + ADP + H(+)</text>
        <dbReference type="Rhea" id="RHEA:10272"/>
        <dbReference type="ChEBI" id="CHEBI:15378"/>
        <dbReference type="ChEBI" id="CHEBI:17815"/>
        <dbReference type="ChEBI" id="CHEBI:30616"/>
        <dbReference type="ChEBI" id="CHEBI:58608"/>
        <dbReference type="ChEBI" id="CHEBI:456216"/>
        <dbReference type="EC" id="2.7.1.107"/>
    </reaction>
    <physiologicalReaction direction="left-to-right" evidence="19">
        <dbReference type="Rhea" id="RHEA:10273"/>
    </physiologicalReaction>
</comment>
<evidence type="ECO:0000256" key="16">
    <source>
        <dbReference type="ARBA" id="ARBA00023098"/>
    </source>
</evidence>
<feature type="region of interest" description="Disordered" evidence="22">
    <location>
        <begin position="1473"/>
        <end position="1532"/>
    </location>
</feature>
<comment type="subcellular location">
    <subcellularLocation>
        <location evidence="1">Cell membrane</location>
    </subcellularLocation>
    <subcellularLocation>
        <location evidence="2">Cytoplasm</location>
    </subcellularLocation>
</comment>
<evidence type="ECO:0000259" key="25">
    <source>
        <dbReference type="PROSITE" id="PS50105"/>
    </source>
</evidence>
<feature type="compositionally biased region" description="Basic and acidic residues" evidence="22">
    <location>
        <begin position="671"/>
        <end position="693"/>
    </location>
</feature>
<feature type="region of interest" description="Disordered" evidence="22">
    <location>
        <begin position="1"/>
        <end position="63"/>
    </location>
</feature>
<evidence type="ECO:0000256" key="3">
    <source>
        <dbReference type="ARBA" id="ARBA00005175"/>
    </source>
</evidence>
<dbReference type="SMART" id="SM00045">
    <property type="entry name" value="DAGKa"/>
    <property type="match status" value="1"/>
</dbReference>
<evidence type="ECO:0000256" key="1">
    <source>
        <dbReference type="ARBA" id="ARBA00004236"/>
    </source>
</evidence>
<gene>
    <name evidence="27" type="ORF">KOW79_005123</name>
</gene>
<dbReference type="GO" id="GO:0005737">
    <property type="term" value="C:cytoplasm"/>
    <property type="evidence" value="ECO:0007669"/>
    <property type="project" value="UniProtKB-SubCell"/>
</dbReference>
<dbReference type="InterPro" id="IPR017438">
    <property type="entry name" value="ATP-NAD_kinase_N"/>
</dbReference>
<dbReference type="SMART" id="SM00046">
    <property type="entry name" value="DAGKc"/>
    <property type="match status" value="1"/>
</dbReference>
<dbReference type="PANTHER" id="PTHR10226">
    <property type="entry name" value="A KINASE ANCHOR PROTEIN"/>
    <property type="match status" value="1"/>
</dbReference>
<dbReference type="FunFam" id="3.30.60.20:FF:000029">
    <property type="entry name" value="Diacylglycerol kinase"/>
    <property type="match status" value="1"/>
</dbReference>
<dbReference type="EMBL" id="JAHKSW010000006">
    <property type="protein sequence ID" value="KAG7331154.1"/>
    <property type="molecule type" value="Genomic_DNA"/>
</dbReference>
<evidence type="ECO:0000256" key="21">
    <source>
        <dbReference type="RuleBase" id="RU361128"/>
    </source>
</evidence>
<evidence type="ECO:0000256" key="12">
    <source>
        <dbReference type="ARBA" id="ARBA00022771"/>
    </source>
</evidence>
<dbReference type="GO" id="GO:0008104">
    <property type="term" value="P:intracellular protein localization"/>
    <property type="evidence" value="ECO:0007669"/>
    <property type="project" value="TreeGrafter"/>
</dbReference>
<dbReference type="GO" id="GO:0005886">
    <property type="term" value="C:plasma membrane"/>
    <property type="evidence" value="ECO:0007669"/>
    <property type="project" value="UniProtKB-SubCell"/>
</dbReference>
<dbReference type="CDD" id="cd13274">
    <property type="entry name" value="PH_DGK_type2"/>
    <property type="match status" value="1"/>
</dbReference>
<dbReference type="EC" id="2.7.1.107" evidence="21"/>
<feature type="compositionally biased region" description="Acidic residues" evidence="22">
    <location>
        <begin position="2343"/>
        <end position="2354"/>
    </location>
</feature>
<feature type="compositionally biased region" description="Polar residues" evidence="22">
    <location>
        <begin position="2355"/>
        <end position="2370"/>
    </location>
</feature>
<dbReference type="PROSITE" id="PS00479">
    <property type="entry name" value="ZF_DAG_PE_1"/>
    <property type="match status" value="1"/>
</dbReference>
<evidence type="ECO:0000256" key="13">
    <source>
        <dbReference type="ARBA" id="ARBA00022777"/>
    </source>
</evidence>
<dbReference type="CDD" id="cd20848">
    <property type="entry name" value="C1_DGKeta_rpt1"/>
    <property type="match status" value="1"/>
</dbReference>
<comment type="pathway">
    <text evidence="3">Lipid metabolism; glycerolipid metabolism.</text>
</comment>
<sequence>MDDEYQYTRSPAWEELEPRGAAATQHSSAGSGAAGGSGAGDESSDSEGEQEGPQKLIRKVSTSGQIRSKTSVKEGLLLKQTSSFQRWKKRYFKLRGRTLYYAKDAKSLIFDEVDLSDASVAESSTKNVNNSFTVITPFRRLILCAENRKEMEDWISSLKSVQSREHYETAQFNVEHFSGMHNWYACSHARPTFCNVCRDSLSGVTSHGLSCEVCKFKAHKRCAVRATNNCKWTTLASIGRDIIEDEDGIAMPHQWLEGNLPVSAKCAVCDKTCGSVLRLQDWRCLWCKAMVHTACMDLYPRKCPLGQCKVSIIPPTALNSIDSDGFWKATCPPSCASPLLVFVNSKSGDNQGVKFLRRFKQLLNPAQVFDLINGGPHLGLRLFQKFDNFRILVCGGDGSVGWVLSEIDKLNLHKQCQLGVLPLGTGNDLARVLGWGPSCDDDTQLPQILEKLERASTKMLDRWSIMTYEIKIPPKHSCPATPEEAEDCQFQISDYEDSVAAHLTKILNSDQHSVVISSAKILCETVKDFVARVGKSYEKSTENTEEAESMAVKCAVLNEKLDSLLQTLNTEAQAISPPSLTTPPIVEEELEEEELEEEDLSEESLTELKEKMEENVTEKDSPHKLFRPREQLMLRANSLKKAVRQIIEQAEKMVDEQNAHTDEQDLQSPTDTKKDIEEENKDNEKDEDTKELESLPSAKSPCSPTERRVSRSTQSCGSFSIPPFTTSKENLPVLNTRIICPGLRAGLAASIAGSSIISKMLLANIDPFGATPFIDPDPDSLEGYLEKCVMNNYFGIGLDAKISLEFNNKREEHPEKCRSRTKNMMWYGVLGTKELLQRTYKNLEQKVQLECDGQYIPLPSLQGIAVLNIPSYAGGTNFWGGTKEDDIFCAPSFDDKILEVVAVFGSMQMAVSRVIKLQHHRIAQCRTVKITILGDEGVPIQVDGEAWIQPPGVIKIQHKNRAQMLTRDRAFENTLKSWEDKLKYDKPPLRPHLYSQHSVDLATEEEAALVQMCARAAEELITRICEAAKTNGLLEQELAHAVNAASHAINKTHPKFPESLTRNTAIEVTSTVKALHNETESLLVGRVSLQLEPPDEELLSSALQCVEVELGKLTEIPWLYHILQPNDEEDHSLEYGKRNSRSGMFRIVPKFKKEKALKKSSPQSVQRWGTEEVGAWLEQLSLGEYKDTFIRHDIRGSELLHLERRDLKDLGISKVGHMKRILQGTKELAKSAMPCIAMDACARIRGVPLKNRASIRKETVRESSALSLRSLLKNRKELSNVVPEQRTRESQSLQQIHFICLPNSAVGEDFTLQAVISLSAELLELLRPLHVHTLKDEEVLLIKDPKRTLDRKDGVSQTNSSSRAMCILRHGSPQQISVCTMLGLLSRYTVGIRYALEVQSLQRGISESCQAEDDDTNQSVSSIEEDFVTAFEHLEEEDTVVYNKRNQRDVASQTLPSHFKDLSGSRIIISSVSKKSKSRQKSASDVSGSVQKSPPTWSADAENNWNISTQSNLPQSRVTATSFTESDDSDCSSPSPIIFLDEVGYQKSLIAKLDIPKIPVLKEGVEDSDSEVCEFFDSFDQFDDLDQCFDSTMKVPKEQVLVIQKKKPTDSSVNKYDSKSGSRTAMNPHKFDHRTLPANIRKPTPLKPGSPYSIHSDAPDSPRPVRTSCEESGGLFSPVHSSAFSPLGEGGALECFWKPDGDVAELRKPQDLCSLYKTYSDFANNLSKEILGTVCGYSSPVDININRNLSCVCHKEFKNTNGHLMKLSDIQETVTIAKSHSQSLKDGIQKFATDLVEMSIGSALRDLQKGVSSCTTTLCHLAARLTSSVFHMAFQEIGMRHAYVLKERAINGLAGFLVGEAVSGALKEFLFVKKQIFNNTVTRFAADLAEELVFEGIMEVCQFSHPSTPLTPKDWSFEQEEEVVCSYASDLSESVLQEAFIELSQADVTFTTQAAISVSVDNICYVSAEDASRTTKICNAQSSFQNTQSLVQAENQEEEDGCTVKKALYCVSGMASCVPVPAAGKAISYLQNPEEMCQYKSSVSHTCQSSPKRSICSQGRAVTSTSNTSTATCSESVLGISKIRNVCGNFGNTSTSAVEKPLVGKSFEKMSGAMVETIVGEAFDIVPTNKMKKKMDDCADFISKNIGSRIATCTGMAKSQDVACQSSPPYDLCISQKIMSLFPKGDLTESSSCYSQPHVTSKNMDKKICQSGLKNVCTVDKFSPDVQSTVMKDTLEVPSFEGGIRGGRKVISEEMLNGSTGIKSSGSPGTPPSTPQQPSDISSEKKLKQFSKKLKGKLAKEFSPATPPPTPHYEPTPGLEESSDSEKEEFMLRLMRSLSEEAVNNEDEDDEQEDGLNSATHNTEQSSSVGNKMIERGALRYAERLACHIVSMATEMDTLSIGDVSKPENEESSDSFALHSAQFSEQTLNSLWTYAGEIAGEVISDVKRMMSSSSCRHKTVKRGSVKSDKHQHGDRKDYHFVIKNNSWSGDLIAPVSNPQCNTSSRSSAQSEYPSCESVTDEYAGYVIKVLKKDGGSRELILDQYASQLAYKSIKSGLAHAAQKIKQKSPLRLSSSRQLHHEGSRSVGKIPPSESSPAILKRGQEASSSESMLCVCQDVENIGRKEYMELVNFAESLAYNITCDVTRKLRMSSIRLPKSLTDSCLYRKSNVEDMAENLIKTAFSCSMLPYTGKNRQYHSTSSLDDGNYNNGVMQVIEHYARKIVDDTLEMTLGSTALQTAEERRALDLSSFTEKLTEAYKACRYCQGRDCSFCKNCHMKYHGMQKRMQKDTVDTMVGLEIPKIHIDLDKRAVFAEEMVSAAFEKAKKEHSSTSLNADSGIGHDGASFAESLTTEIMTSALSNICQTINLSAPGSESVNVTESTVSQQLNLSVGDDSLGSWSNLSFEEDHPDESSSFHHLSDSDYTEEKEAEARNFMGGTVRVERGHTEGDRALLVVSTDVCGQGPDPQLRTVLQWMAASLTELPVMQFSQQSERDMQQFLRVVQRLREREWRVGELLQALLRYYEECPTEEEPRAEDRRHEHRSLFHWLLEHP</sequence>
<protein>
    <recommendedName>
        <fullName evidence="21">Diacylglycerol kinase</fullName>
        <shortName evidence="21">DAG kinase</shortName>
        <ecNumber evidence="21">2.7.1.107</ecNumber>
    </recommendedName>
</protein>
<evidence type="ECO:0000256" key="10">
    <source>
        <dbReference type="ARBA" id="ARBA00022737"/>
    </source>
</evidence>
<dbReference type="OrthoDB" id="9943913at2759"/>
<evidence type="ECO:0000259" key="26">
    <source>
        <dbReference type="PROSITE" id="PS50146"/>
    </source>
</evidence>
<feature type="region of interest" description="Disordered" evidence="22">
    <location>
        <begin position="2258"/>
        <end position="2329"/>
    </location>
</feature>
<dbReference type="CDD" id="cd09507">
    <property type="entry name" value="SAM_DGK-delta-eta"/>
    <property type="match status" value="1"/>
</dbReference>
<dbReference type="Gene3D" id="1.10.150.50">
    <property type="entry name" value="Transcription Factor, Ets-1"/>
    <property type="match status" value="1"/>
</dbReference>
<dbReference type="Pfam" id="PF00169">
    <property type="entry name" value="PH"/>
    <property type="match status" value="1"/>
</dbReference>
<feature type="compositionally biased region" description="Basic residues" evidence="22">
    <location>
        <begin position="2288"/>
        <end position="2297"/>
    </location>
</feature>
<evidence type="ECO:0000259" key="23">
    <source>
        <dbReference type="PROSITE" id="PS50003"/>
    </source>
</evidence>
<dbReference type="Gene3D" id="2.60.200.40">
    <property type="match status" value="1"/>
</dbReference>
<dbReference type="CDD" id="cd20894">
    <property type="entry name" value="C1_DGKeta_rpt2"/>
    <property type="match status" value="1"/>
</dbReference>
<dbReference type="SUPFAM" id="SSF50729">
    <property type="entry name" value="PH domain-like"/>
    <property type="match status" value="1"/>
</dbReference>
<evidence type="ECO:0000256" key="7">
    <source>
        <dbReference type="ARBA" id="ARBA00022553"/>
    </source>
</evidence>